<protein>
    <submittedName>
        <fullName evidence="1">Uncharacterized protein</fullName>
    </submittedName>
</protein>
<dbReference type="OrthoDB" id="2254954at2759"/>
<reference evidence="1" key="1">
    <citation type="journal article" date="2020" name="bioRxiv">
        <title>Whole genome comparisons of ergot fungi reveals the divergence and evolution of species within the genus Claviceps are the result of varying mechanisms driving genome evolution and host range expansion.</title>
        <authorList>
            <person name="Wyka S.A."/>
            <person name="Mondo S.J."/>
            <person name="Liu M."/>
            <person name="Dettman J."/>
            <person name="Nalam V."/>
            <person name="Broders K.D."/>
        </authorList>
    </citation>
    <scope>NUCLEOTIDE SEQUENCE</scope>
    <source>
        <strain evidence="1">CCC 1102</strain>
    </source>
</reference>
<dbReference type="EMBL" id="SRPS01000169">
    <property type="protein sequence ID" value="KAG5964484.1"/>
    <property type="molecule type" value="Genomic_DNA"/>
</dbReference>
<dbReference type="AlphaFoldDB" id="A0A9P7SMD3"/>
<evidence type="ECO:0000313" key="1">
    <source>
        <dbReference type="EMBL" id="KAG5964484.1"/>
    </source>
</evidence>
<evidence type="ECO:0000313" key="2">
    <source>
        <dbReference type="Proteomes" id="UP000784919"/>
    </source>
</evidence>
<proteinExistence type="predicted"/>
<comment type="caution">
    <text evidence="1">The sequence shown here is derived from an EMBL/GenBank/DDBJ whole genome shotgun (WGS) entry which is preliminary data.</text>
</comment>
<organism evidence="1 2">
    <name type="scientific">Claviceps arundinis</name>
    <dbReference type="NCBI Taxonomy" id="1623583"/>
    <lineage>
        <taxon>Eukaryota</taxon>
        <taxon>Fungi</taxon>
        <taxon>Dikarya</taxon>
        <taxon>Ascomycota</taxon>
        <taxon>Pezizomycotina</taxon>
        <taxon>Sordariomycetes</taxon>
        <taxon>Hypocreomycetidae</taxon>
        <taxon>Hypocreales</taxon>
        <taxon>Clavicipitaceae</taxon>
        <taxon>Claviceps</taxon>
    </lineage>
</organism>
<dbReference type="Proteomes" id="UP000784919">
    <property type="component" value="Unassembled WGS sequence"/>
</dbReference>
<sequence>MSLSRALDPEPTMADLIESGRHFYANKEYNRALELFRRNRSRRSVRLFKIEKRSPALEDASARVEACFNRMSIRCEKDTASSTTHAKVVIGSSRLEAAFCGACNG</sequence>
<name>A0A9P7SMD3_9HYPO</name>
<accession>A0A9P7SMD3</accession>
<gene>
    <name evidence="1" type="ORF">E4U56_002190</name>
</gene>